<dbReference type="Proteomes" id="UP000494252">
    <property type="component" value="Unassembled WGS sequence"/>
</dbReference>
<protein>
    <submittedName>
        <fullName evidence="1">Uncharacterized protein</fullName>
    </submittedName>
</protein>
<organism evidence="1 2">
    <name type="scientific">Paraburkholderia fynbosensis</name>
    <dbReference type="NCBI Taxonomy" id="1200993"/>
    <lineage>
        <taxon>Bacteria</taxon>
        <taxon>Pseudomonadati</taxon>
        <taxon>Pseudomonadota</taxon>
        <taxon>Betaproteobacteria</taxon>
        <taxon>Burkholderiales</taxon>
        <taxon>Burkholderiaceae</taxon>
        <taxon>Paraburkholderia</taxon>
    </lineage>
</organism>
<keyword evidence="2" id="KW-1185">Reference proteome</keyword>
<accession>A0A6J5G456</accession>
<evidence type="ECO:0000313" key="2">
    <source>
        <dbReference type="Proteomes" id="UP000494252"/>
    </source>
</evidence>
<sequence>MRLQAGSTDFDTKQHAQQWARRIEGEMDSGLYLDRPIEVRAHHMREALGRYQEDCIRSSHCSMPHQGDEQVQRLGQRIGPHTSGLRPFAARNV</sequence>
<evidence type="ECO:0000313" key="1">
    <source>
        <dbReference type="EMBL" id="CAB3790477.1"/>
    </source>
</evidence>
<dbReference type="EMBL" id="CADIKI010000007">
    <property type="protein sequence ID" value="CAB3790477.1"/>
    <property type="molecule type" value="Genomic_DNA"/>
</dbReference>
<dbReference type="AlphaFoldDB" id="A0A6J5G456"/>
<proteinExistence type="predicted"/>
<gene>
    <name evidence="1" type="ORF">LMG27177_02824</name>
</gene>
<reference evidence="1 2" key="1">
    <citation type="submission" date="2020-04" db="EMBL/GenBank/DDBJ databases">
        <authorList>
            <person name="De Canck E."/>
        </authorList>
    </citation>
    <scope>NUCLEOTIDE SEQUENCE [LARGE SCALE GENOMIC DNA]</scope>
    <source>
        <strain evidence="1 2">LMG 27177</strain>
    </source>
</reference>
<name>A0A6J5G456_9BURK</name>